<keyword evidence="12" id="KW-0539">Nucleus</keyword>
<evidence type="ECO:0000256" key="1">
    <source>
        <dbReference type="ARBA" id="ARBA00004123"/>
    </source>
</evidence>
<dbReference type="CDD" id="cd07840">
    <property type="entry name" value="STKc_CDK9_like"/>
    <property type="match status" value="1"/>
</dbReference>
<feature type="compositionally biased region" description="Polar residues" evidence="14">
    <location>
        <begin position="1"/>
        <end position="12"/>
    </location>
</feature>
<evidence type="ECO:0000256" key="6">
    <source>
        <dbReference type="ARBA" id="ARBA00022741"/>
    </source>
</evidence>
<feature type="region of interest" description="Disordered" evidence="14">
    <location>
        <begin position="598"/>
        <end position="653"/>
    </location>
</feature>
<evidence type="ECO:0000256" key="4">
    <source>
        <dbReference type="ARBA" id="ARBA00022679"/>
    </source>
</evidence>
<dbReference type="SMART" id="SM00774">
    <property type="entry name" value="WRKY"/>
    <property type="match status" value="2"/>
</dbReference>
<evidence type="ECO:0000256" key="2">
    <source>
        <dbReference type="ARBA" id="ARBA00006485"/>
    </source>
</evidence>
<keyword evidence="11" id="KW-0804">Transcription</keyword>
<feature type="region of interest" description="Disordered" evidence="14">
    <location>
        <begin position="227"/>
        <end position="248"/>
    </location>
</feature>
<dbReference type="InterPro" id="IPR017441">
    <property type="entry name" value="Protein_kinase_ATP_BS"/>
</dbReference>
<keyword evidence="10" id="KW-0238">DNA-binding</keyword>
<evidence type="ECO:0000256" key="5">
    <source>
        <dbReference type="ARBA" id="ARBA00022737"/>
    </source>
</evidence>
<feature type="domain" description="WRKY" evidence="16">
    <location>
        <begin position="238"/>
        <end position="302"/>
    </location>
</feature>
<dbReference type="PANTHER" id="PTHR24056">
    <property type="entry name" value="CELL DIVISION PROTEIN KINASE"/>
    <property type="match status" value="1"/>
</dbReference>
<gene>
    <name evidence="17" type="ORF">SVIM_LOCUS445263</name>
</gene>
<comment type="subcellular location">
    <subcellularLocation>
        <location evidence="1">Nucleus</location>
    </subcellularLocation>
</comment>
<organism evidence="17">
    <name type="scientific">Salix viminalis</name>
    <name type="common">Common osier</name>
    <name type="synonym">Basket willow</name>
    <dbReference type="NCBI Taxonomy" id="40686"/>
    <lineage>
        <taxon>Eukaryota</taxon>
        <taxon>Viridiplantae</taxon>
        <taxon>Streptophyta</taxon>
        <taxon>Embryophyta</taxon>
        <taxon>Tracheophyta</taxon>
        <taxon>Spermatophyta</taxon>
        <taxon>Magnoliopsida</taxon>
        <taxon>eudicotyledons</taxon>
        <taxon>Gunneridae</taxon>
        <taxon>Pentapetalae</taxon>
        <taxon>rosids</taxon>
        <taxon>fabids</taxon>
        <taxon>Malpighiales</taxon>
        <taxon>Salicaceae</taxon>
        <taxon>Saliceae</taxon>
        <taxon>Salix</taxon>
    </lineage>
</organism>
<name>A0A6N2N2Z3_SALVM</name>
<feature type="domain" description="WRKY" evidence="16">
    <location>
        <begin position="421"/>
        <end position="486"/>
    </location>
</feature>
<evidence type="ECO:0000259" key="16">
    <source>
        <dbReference type="PROSITE" id="PS50811"/>
    </source>
</evidence>
<protein>
    <recommendedName>
        <fullName evidence="18">Protein kinase domain-containing protein</fullName>
    </recommendedName>
</protein>
<proteinExistence type="inferred from homology"/>
<evidence type="ECO:0000256" key="14">
    <source>
        <dbReference type="SAM" id="MobiDB-lite"/>
    </source>
</evidence>
<accession>A0A6N2N2Z3</accession>
<feature type="region of interest" description="Disordered" evidence="14">
    <location>
        <begin position="1"/>
        <end position="28"/>
    </location>
</feature>
<feature type="compositionally biased region" description="Basic residues" evidence="14">
    <location>
        <begin position="628"/>
        <end position="651"/>
    </location>
</feature>
<dbReference type="FunFam" id="2.20.25.80:FF:000006">
    <property type="entry name" value="WRKY transcription factor"/>
    <property type="match status" value="1"/>
</dbReference>
<keyword evidence="9" id="KW-0805">Transcription regulation</keyword>
<evidence type="ECO:0000313" key="17">
    <source>
        <dbReference type="EMBL" id="VFU60137.1"/>
    </source>
</evidence>
<evidence type="ECO:0000256" key="3">
    <source>
        <dbReference type="ARBA" id="ARBA00022527"/>
    </source>
</evidence>
<keyword evidence="7" id="KW-0418">Kinase</keyword>
<dbReference type="InterPro" id="IPR050108">
    <property type="entry name" value="CDK"/>
</dbReference>
<evidence type="ECO:0000256" key="13">
    <source>
        <dbReference type="PROSITE-ProRule" id="PRU10141"/>
    </source>
</evidence>
<dbReference type="SUPFAM" id="SSF118290">
    <property type="entry name" value="WRKY DNA-binding domain"/>
    <property type="match status" value="2"/>
</dbReference>
<evidence type="ECO:0000256" key="9">
    <source>
        <dbReference type="ARBA" id="ARBA00023015"/>
    </source>
</evidence>
<feature type="compositionally biased region" description="Acidic residues" evidence="14">
    <location>
        <begin position="367"/>
        <end position="385"/>
    </location>
</feature>
<keyword evidence="6 13" id="KW-0547">Nucleotide-binding</keyword>
<dbReference type="Gene3D" id="2.20.25.80">
    <property type="entry name" value="WRKY domain"/>
    <property type="match status" value="2"/>
</dbReference>
<keyword evidence="8 13" id="KW-0067">ATP-binding</keyword>
<dbReference type="GO" id="GO:0008353">
    <property type="term" value="F:RNA polymerase II CTD heptapeptide repeat kinase activity"/>
    <property type="evidence" value="ECO:0007669"/>
    <property type="project" value="TreeGrafter"/>
</dbReference>
<dbReference type="PROSITE" id="PS00107">
    <property type="entry name" value="PROTEIN_KINASE_ATP"/>
    <property type="match status" value="1"/>
</dbReference>
<feature type="region of interest" description="Disordered" evidence="14">
    <location>
        <begin position="483"/>
        <end position="506"/>
    </location>
</feature>
<dbReference type="Gene3D" id="1.10.510.10">
    <property type="entry name" value="Transferase(Phosphotransferase) domain 1"/>
    <property type="match status" value="1"/>
</dbReference>
<dbReference type="Pfam" id="PF03106">
    <property type="entry name" value="WRKY"/>
    <property type="match status" value="2"/>
</dbReference>
<dbReference type="PANTHER" id="PTHR24056:SF188">
    <property type="entry name" value="CYCLIN-DEPENDENT KINASE C-2 C"/>
    <property type="match status" value="1"/>
</dbReference>
<dbReference type="AlphaFoldDB" id="A0A6N2N2Z3"/>
<dbReference type="PROSITE" id="PS00108">
    <property type="entry name" value="PROTEIN_KINASE_ST"/>
    <property type="match status" value="1"/>
</dbReference>
<keyword evidence="4" id="KW-0808">Transferase</keyword>
<reference evidence="17" key="1">
    <citation type="submission" date="2019-03" db="EMBL/GenBank/DDBJ databases">
        <authorList>
            <person name="Mank J."/>
            <person name="Almeida P."/>
        </authorList>
    </citation>
    <scope>NUCLEOTIDE SEQUENCE</scope>
    <source>
        <strain evidence="17">78183</strain>
    </source>
</reference>
<evidence type="ECO:0000256" key="8">
    <source>
        <dbReference type="ARBA" id="ARBA00022840"/>
    </source>
</evidence>
<evidence type="ECO:0000256" key="7">
    <source>
        <dbReference type="ARBA" id="ARBA00022777"/>
    </source>
</evidence>
<feature type="compositionally biased region" description="Low complexity" evidence="14">
    <location>
        <begin position="487"/>
        <end position="501"/>
    </location>
</feature>
<dbReference type="GO" id="GO:0000307">
    <property type="term" value="C:cyclin-dependent protein kinase holoenzyme complex"/>
    <property type="evidence" value="ECO:0007669"/>
    <property type="project" value="TreeGrafter"/>
</dbReference>
<dbReference type="FunFam" id="1.10.510.10:FF:000043">
    <property type="entry name" value="probable serine/threonine-protein kinase At1g54610"/>
    <property type="match status" value="1"/>
</dbReference>
<dbReference type="InterPro" id="IPR036576">
    <property type="entry name" value="WRKY_dom_sf"/>
</dbReference>
<dbReference type="SMART" id="SM00220">
    <property type="entry name" value="S_TKc"/>
    <property type="match status" value="1"/>
</dbReference>
<evidence type="ECO:0000256" key="10">
    <source>
        <dbReference type="ARBA" id="ARBA00023125"/>
    </source>
</evidence>
<dbReference type="GO" id="GO:0005634">
    <property type="term" value="C:nucleus"/>
    <property type="evidence" value="ECO:0007669"/>
    <property type="project" value="UniProtKB-SubCell"/>
</dbReference>
<evidence type="ECO:0000259" key="15">
    <source>
        <dbReference type="PROSITE" id="PS50011"/>
    </source>
</evidence>
<keyword evidence="5" id="KW-0677">Repeat</keyword>
<evidence type="ECO:0008006" key="18">
    <source>
        <dbReference type="Google" id="ProtNLM"/>
    </source>
</evidence>
<dbReference type="EMBL" id="CAADRP010002041">
    <property type="protein sequence ID" value="VFU60137.1"/>
    <property type="molecule type" value="Genomic_DNA"/>
</dbReference>
<dbReference type="PROSITE" id="PS50011">
    <property type="entry name" value="PROTEIN_KINASE_DOM"/>
    <property type="match status" value="1"/>
</dbReference>
<dbReference type="GO" id="GO:0032968">
    <property type="term" value="P:positive regulation of transcription elongation by RNA polymerase II"/>
    <property type="evidence" value="ECO:0007669"/>
    <property type="project" value="TreeGrafter"/>
</dbReference>
<dbReference type="GO" id="GO:0003700">
    <property type="term" value="F:DNA-binding transcription factor activity"/>
    <property type="evidence" value="ECO:0007669"/>
    <property type="project" value="InterPro"/>
</dbReference>
<feature type="binding site" evidence="13">
    <location>
        <position position="729"/>
    </location>
    <ligand>
        <name>ATP</name>
        <dbReference type="ChEBI" id="CHEBI:30616"/>
    </ligand>
</feature>
<dbReference type="Pfam" id="PF00069">
    <property type="entry name" value="Pkinase"/>
    <property type="match status" value="1"/>
</dbReference>
<feature type="region of interest" description="Disordered" evidence="14">
    <location>
        <begin position="293"/>
        <end position="396"/>
    </location>
</feature>
<dbReference type="InterPro" id="IPR003657">
    <property type="entry name" value="WRKY_dom"/>
</dbReference>
<dbReference type="InterPro" id="IPR011009">
    <property type="entry name" value="Kinase-like_dom_sf"/>
</dbReference>
<dbReference type="SUPFAM" id="SSF56112">
    <property type="entry name" value="Protein kinase-like (PK-like)"/>
    <property type="match status" value="1"/>
</dbReference>
<dbReference type="FunFam" id="3.30.200.20:FF:000021">
    <property type="entry name" value="probable serine/threonine-protein kinase At1g54610"/>
    <property type="match status" value="1"/>
</dbReference>
<dbReference type="GO" id="GO:0005524">
    <property type="term" value="F:ATP binding"/>
    <property type="evidence" value="ECO:0007669"/>
    <property type="project" value="UniProtKB-UniRule"/>
</dbReference>
<sequence length="1265" mass="141389">MAEKQQNLTKTATAPGKPTITLPPRPSMETFFTGGLSPGPMTLVSSFFADTPYPESDYRSFSQLLAGAMASPIARPAFFTDHPIPNNNTNTATATSSKDDAFYSNSSLGFKQSRPMNLVVARSPLFTVPPGLSPSGLLNSPGFFSPQSPFGMSHQQALAQVTAHAALLAQSQMHMHSQYQTSSATAPTELLTRHPSLNPGEALQQQQQMPHSTSDTKNSMVELAEFSHSERKYQPPAAVDKPTHDGYNWRKYGQKPIKGSEYPRSYYKCTHVNCPVKKKVERSSDGQITEIIYKGEHNHDPPQSNKRSKDGNDSNGSIRSQSKPEDGSQAQAGTAIKLTETLPAHSVTGRDQESTKANPSEPPGSSDSEEAGDAAVPEEERGDDEPNPKRRQRRQVNVVTSEATLPHKTVTEPKIIVQTRSEVDLLDDGYRWRKYGQKVVKGNPHPRSYYKCTSAGCNVRKHVERAAADPKAVITTYEGKHNHDVPAARNSSHNTANTSSSQVKRQKVVTENHPLLKGMEFGNNDQRPVLLRLKEEKIAKPYANLAVAYRKQTHFPDLGRVNGLHLLQKGAAVFDLDSANPSGSLDFEQNQYSKDKKDKGYNICRKNSSSYKDGGHNEGGLIYEDQQRHHHHHHHQSSNHGNNKRLRKRRSSGSGSISFKLGFSSRNVGVEQIAAGWPSWLSAAAGEAVHGWVPLRAEAFEKLDKIGQGTYSSVFQARDVETGRMVALKKVRFDNFKPESIRFMAREIMILRRLDHPNIMKLEGIITSRMSSSIYLVFEYMEHDLSGLLSSPDIKFTESQVKCYMKQLLCGIEHFHSLGIMHRDIKASNILLNNDGILKIGDFGLANVLNSRNQNQLTSRVVTLWYRPPELLMGSTSYGVSVDLWSVGCVFGEILFGKPLLKGRTEVEQLHKIFKLCGSPSDDFWKRSKLSNATMFKPQHPYESSLQERCKDIPATAVDLMETLLSIEPVKRGTASSALLSQYFRTMPYACDPSSLPKYPPNKEMDAKYREEARRKKAGGRMRDPGLPRKPRRVHRTFQEQNFNKFAPKEELKDNSEFVRLANDNNAYMNREGVIIRGQNLFSDTISETGQATKGHYSFTGPAPVTASSGFAWAKTLKRSTSTVSYDPSVSSSQISAVDSSRFNFANSSFDFTDSENGKKNFPEASAKHVMQKQHNQCEPFDSLDASEVYYFNDLNRTEDTVVDHSKEREKIEFSGPLLFRPNKIEELLQRNESQIRRAARRTSLLKCDARILRLKNPSSPSNRL</sequence>
<dbReference type="GO" id="GO:0043565">
    <property type="term" value="F:sequence-specific DNA binding"/>
    <property type="evidence" value="ECO:0007669"/>
    <property type="project" value="InterPro"/>
</dbReference>
<dbReference type="FunFam" id="2.20.25.80:FF:000001">
    <property type="entry name" value="WRKY transcription factor 33"/>
    <property type="match status" value="1"/>
</dbReference>
<dbReference type="Gene3D" id="3.30.200.20">
    <property type="entry name" value="Phosphorylase Kinase, domain 1"/>
    <property type="match status" value="1"/>
</dbReference>
<dbReference type="InterPro" id="IPR008271">
    <property type="entry name" value="Ser/Thr_kinase_AS"/>
</dbReference>
<dbReference type="InterPro" id="IPR000719">
    <property type="entry name" value="Prot_kinase_dom"/>
</dbReference>
<keyword evidence="3" id="KW-0723">Serine/threonine-protein kinase</keyword>
<feature type="domain" description="Protein kinase" evidence="15">
    <location>
        <begin position="700"/>
        <end position="984"/>
    </location>
</feature>
<evidence type="ECO:0000256" key="11">
    <source>
        <dbReference type="ARBA" id="ARBA00023163"/>
    </source>
</evidence>
<evidence type="ECO:0000256" key="12">
    <source>
        <dbReference type="ARBA" id="ARBA00023242"/>
    </source>
</evidence>
<dbReference type="PROSITE" id="PS50811">
    <property type="entry name" value="WRKY"/>
    <property type="match status" value="2"/>
</dbReference>
<comment type="similarity">
    <text evidence="2">Belongs to the protein kinase superfamily. CMGC Ser/Thr protein kinase family. CDC2/CDKX subfamily.</text>
</comment>